<keyword evidence="1" id="KW-0472">Membrane</keyword>
<evidence type="ECO:0000313" key="3">
    <source>
        <dbReference type="Proteomes" id="UP000179807"/>
    </source>
</evidence>
<dbReference type="AlphaFoldDB" id="A0A1J4KLB7"/>
<keyword evidence="1" id="KW-1133">Transmembrane helix</keyword>
<feature type="transmembrane region" description="Helical" evidence="1">
    <location>
        <begin position="465"/>
        <end position="482"/>
    </location>
</feature>
<keyword evidence="1" id="KW-0812">Transmembrane</keyword>
<protein>
    <recommendedName>
        <fullName evidence="4">EamA domain-containing protein</fullName>
    </recommendedName>
</protein>
<dbReference type="SUPFAM" id="SSF103481">
    <property type="entry name" value="Multidrug resistance efflux transporter EmrE"/>
    <property type="match status" value="1"/>
</dbReference>
<feature type="transmembrane region" description="Helical" evidence="1">
    <location>
        <begin position="317"/>
        <end position="337"/>
    </location>
</feature>
<dbReference type="EMBL" id="MLAK01000571">
    <property type="protein sequence ID" value="OHT12089.1"/>
    <property type="molecule type" value="Genomic_DNA"/>
</dbReference>
<dbReference type="Proteomes" id="UP000179807">
    <property type="component" value="Unassembled WGS sequence"/>
</dbReference>
<dbReference type="InterPro" id="IPR037185">
    <property type="entry name" value="EmrE-like"/>
</dbReference>
<organism evidence="2 3">
    <name type="scientific">Tritrichomonas foetus</name>
    <dbReference type="NCBI Taxonomy" id="1144522"/>
    <lineage>
        <taxon>Eukaryota</taxon>
        <taxon>Metamonada</taxon>
        <taxon>Parabasalia</taxon>
        <taxon>Tritrichomonadida</taxon>
        <taxon>Tritrichomonadidae</taxon>
        <taxon>Tritrichomonas</taxon>
    </lineage>
</organism>
<gene>
    <name evidence="2" type="ORF">TRFO_03709</name>
</gene>
<name>A0A1J4KLB7_9EUKA</name>
<dbReference type="PANTHER" id="PTHR13146:SF7">
    <property type="entry name" value="INTEGRAL MEMBRANE PROTEIN DUF6 DOMAIN CONTAINING PROTEIN"/>
    <property type="match status" value="1"/>
</dbReference>
<accession>A0A1J4KLB7</accession>
<dbReference type="GO" id="GO:0016020">
    <property type="term" value="C:membrane"/>
    <property type="evidence" value="ECO:0007669"/>
    <property type="project" value="TreeGrafter"/>
</dbReference>
<evidence type="ECO:0000256" key="1">
    <source>
        <dbReference type="SAM" id="Phobius"/>
    </source>
</evidence>
<dbReference type="GeneID" id="94826172"/>
<dbReference type="PANTHER" id="PTHR13146">
    <property type="match status" value="1"/>
</dbReference>
<reference evidence="2" key="1">
    <citation type="submission" date="2016-10" db="EMBL/GenBank/DDBJ databases">
        <authorList>
            <person name="Benchimol M."/>
            <person name="Almeida L.G."/>
            <person name="Vasconcelos A.T."/>
            <person name="Perreira-Neves A."/>
            <person name="Rosa I.A."/>
            <person name="Tasca T."/>
            <person name="Bogo M.R."/>
            <person name="de Souza W."/>
        </authorList>
    </citation>
    <scope>NUCLEOTIDE SEQUENCE [LARGE SCALE GENOMIC DNA]</scope>
    <source>
        <strain evidence="2">K</strain>
    </source>
</reference>
<evidence type="ECO:0000313" key="2">
    <source>
        <dbReference type="EMBL" id="OHT12089.1"/>
    </source>
</evidence>
<feature type="transmembrane region" description="Helical" evidence="1">
    <location>
        <begin position="16"/>
        <end position="36"/>
    </location>
</feature>
<evidence type="ECO:0008006" key="4">
    <source>
        <dbReference type="Google" id="ProtNLM"/>
    </source>
</evidence>
<sequence length="558" mass="64284">MIVPTETGIAICSDNFYSVFYLLFLFLYRNCIQYYFPIKSRYSQTCFFYQKVKYLTTHPFKKIVKFSNNYLIFQHTIKSTMKKISISPKFLAIIVITSFFVTGSFESVLNSIILNTEYNFNGTLKLAFSKMYFQTWGLFFGLSLCSIPLFIQNYLQKKKNNSGDDKIHPSDQKFVNSNFTNNEINKNGVKTNANGANSQRSEISSFSVNDENSDYDIHKKWMSNNNDNKNSTKKTNKSAFKNLARHEYHNYQEKPKLILFKESALPSICFILSATIQNYSLTVLAPSVYQIFSGFQLLFTSLFSVSFRHHRLFLSDWTGLFVNVFGMIFSGITLLLRGRKTNDEELPKIFTAFVTLIVAQGIRAFQCILEERLLHDTNMTPLMLASFEGIWGLYLITLIIMPLANILNPTSPFYENSIESFKMIFNSRDLGLTELFYIIVITLFTFCGIFVLYQSSALNKNLYDTIRPFFVWVVSVGFKYLFNMEGSLVYIDGFTVLEFIGCLFAAIGALIFNKIIKFPCFVYDDSDLEKLVHENENEESSKSAETDKLSAVLYTSFI</sequence>
<feature type="transmembrane region" description="Helical" evidence="1">
    <location>
        <begin position="488"/>
        <end position="512"/>
    </location>
</feature>
<keyword evidence="3" id="KW-1185">Reference proteome</keyword>
<feature type="transmembrane region" description="Helical" evidence="1">
    <location>
        <begin position="287"/>
        <end position="305"/>
    </location>
</feature>
<feature type="transmembrane region" description="Helical" evidence="1">
    <location>
        <begin position="133"/>
        <end position="151"/>
    </location>
</feature>
<dbReference type="VEuPathDB" id="TrichDB:TRFO_03709"/>
<dbReference type="OrthoDB" id="29773at2759"/>
<proteinExistence type="predicted"/>
<feature type="transmembrane region" description="Helical" evidence="1">
    <location>
        <begin position="435"/>
        <end position="453"/>
    </location>
</feature>
<feature type="transmembrane region" description="Helical" evidence="1">
    <location>
        <begin position="90"/>
        <end position="113"/>
    </location>
</feature>
<dbReference type="RefSeq" id="XP_068365225.1">
    <property type="nucleotide sequence ID" value="XM_068491468.1"/>
</dbReference>
<comment type="caution">
    <text evidence="2">The sequence shown here is derived from an EMBL/GenBank/DDBJ whole genome shotgun (WGS) entry which is preliminary data.</text>
</comment>
<feature type="transmembrane region" description="Helical" evidence="1">
    <location>
        <begin position="381"/>
        <end position="404"/>
    </location>
</feature>